<evidence type="ECO:0000313" key="4">
    <source>
        <dbReference type="WBParaSite" id="HDID_0000588401-mRNA-1"/>
    </source>
</evidence>
<protein>
    <submittedName>
        <fullName evidence="4">Ras-GEF domain-containing protein</fullName>
    </submittedName>
</protein>
<reference evidence="4" key="1">
    <citation type="submission" date="2017-02" db="UniProtKB">
        <authorList>
            <consortium name="WormBaseParasite"/>
        </authorList>
    </citation>
    <scope>IDENTIFICATION</scope>
</reference>
<dbReference type="AlphaFoldDB" id="A0A0R3SLR9"/>
<organism evidence="4">
    <name type="scientific">Hymenolepis diminuta</name>
    <name type="common">Rat tapeworm</name>
    <dbReference type="NCBI Taxonomy" id="6216"/>
    <lineage>
        <taxon>Eukaryota</taxon>
        <taxon>Metazoa</taxon>
        <taxon>Spiralia</taxon>
        <taxon>Lophotrochozoa</taxon>
        <taxon>Platyhelminthes</taxon>
        <taxon>Cestoda</taxon>
        <taxon>Eucestoda</taxon>
        <taxon>Cyclophyllidea</taxon>
        <taxon>Hymenolepididae</taxon>
        <taxon>Hymenolepis</taxon>
    </lineage>
</organism>
<proteinExistence type="predicted"/>
<dbReference type="OrthoDB" id="6250729at2759"/>
<feature type="region of interest" description="Disordered" evidence="1">
    <location>
        <begin position="217"/>
        <end position="263"/>
    </location>
</feature>
<gene>
    <name evidence="2" type="ORF">HDID_LOCUS5882</name>
</gene>
<dbReference type="EMBL" id="UYSG01003635">
    <property type="protein sequence ID" value="VDL58200.1"/>
    <property type="molecule type" value="Genomic_DNA"/>
</dbReference>
<reference evidence="2 3" key="2">
    <citation type="submission" date="2018-11" db="EMBL/GenBank/DDBJ databases">
        <authorList>
            <consortium name="Pathogen Informatics"/>
        </authorList>
    </citation>
    <scope>NUCLEOTIDE SEQUENCE [LARGE SCALE GENOMIC DNA]</scope>
</reference>
<evidence type="ECO:0000256" key="1">
    <source>
        <dbReference type="SAM" id="MobiDB-lite"/>
    </source>
</evidence>
<dbReference type="Proteomes" id="UP000274504">
    <property type="component" value="Unassembled WGS sequence"/>
</dbReference>
<sequence length="288" mass="31525">MEATWREKPDFCKLVNSTPGLYYYNLPDWAGLGAAFYVPHTYRCLLPDANGLSPADYQTHLINALLRLPLKAALHICDLNRELISRLHNHDYAFSSAQVKFSGVTGVNDAVESLASRSQANDSVGSDVDGENGVTPICQAQLYCLRFGLITPETDTSEMVQLVLRMANAVEEDSNGILRQLPYLDKLVNWWSPPVDTQIHGRALNLSIGQLVTTDTILPKPSPSPSQRDYISSGSTTSAPEEEKLSPSSPEPPQSPSSSIWSWFLPSSSETSTAIAEPNQSTLHTHLG</sequence>
<feature type="compositionally biased region" description="Polar residues" evidence="1">
    <location>
        <begin position="225"/>
        <end position="237"/>
    </location>
</feature>
<accession>A0A0R3SLR9</accession>
<evidence type="ECO:0000313" key="2">
    <source>
        <dbReference type="EMBL" id="VDL58200.1"/>
    </source>
</evidence>
<name>A0A0R3SLR9_HYMDI</name>
<dbReference type="WBParaSite" id="HDID_0000588401-mRNA-1">
    <property type="protein sequence ID" value="HDID_0000588401-mRNA-1"/>
    <property type="gene ID" value="HDID_0000588401"/>
</dbReference>
<evidence type="ECO:0000313" key="3">
    <source>
        <dbReference type="Proteomes" id="UP000274504"/>
    </source>
</evidence>